<sequence>MNSLSKEKKVLVLSSLVEGNSVRSTEGITGVHRDTILRLLQTTAKKCEKISNSTINNVHIRYLQVDEIWTFVQKKQKRLTPKEQEAEELGDQYVFVGIDAETKFVPTYIVGKRDGRTAYRFMQNLNKRIANRFQLTTDAFKAYLDAVDFTFGVDIDYAQLKKLYNGNGAGREGYSPSDINGTMPMPITGKPNPECISTSFVERQNLTMRMQMRRFTRLTNGFSKKLKNLKNALALHFFYYNFMRIHQTLRVTPAMESGITDHIWTWQELLTRSKI</sequence>
<gene>
    <name evidence="1" type="ORF">AMJ44_09935</name>
</gene>
<dbReference type="EMBL" id="LIZX01000111">
    <property type="protein sequence ID" value="KPJ65552.1"/>
    <property type="molecule type" value="Genomic_DNA"/>
</dbReference>
<evidence type="ECO:0008006" key="3">
    <source>
        <dbReference type="Google" id="ProtNLM"/>
    </source>
</evidence>
<evidence type="ECO:0000313" key="2">
    <source>
        <dbReference type="Proteomes" id="UP000051861"/>
    </source>
</evidence>
<organism evidence="1 2">
    <name type="scientific">candidate division WOR-1 bacterium DG_54_3</name>
    <dbReference type="NCBI Taxonomy" id="1703775"/>
    <lineage>
        <taxon>Bacteria</taxon>
        <taxon>Bacillati</taxon>
        <taxon>Saganbacteria</taxon>
    </lineage>
</organism>
<dbReference type="PATRIC" id="fig|1703775.3.peg.570"/>
<proteinExistence type="predicted"/>
<dbReference type="Proteomes" id="UP000051861">
    <property type="component" value="Unassembled WGS sequence"/>
</dbReference>
<dbReference type="AlphaFoldDB" id="A0A0S7XSX3"/>
<reference evidence="1 2" key="1">
    <citation type="journal article" date="2015" name="Microbiome">
        <title>Genomic resolution of linkages in carbon, nitrogen, and sulfur cycling among widespread estuary sediment bacteria.</title>
        <authorList>
            <person name="Baker B.J."/>
            <person name="Lazar C.S."/>
            <person name="Teske A.P."/>
            <person name="Dick G.J."/>
        </authorList>
    </citation>
    <scope>NUCLEOTIDE SEQUENCE [LARGE SCALE GENOMIC DNA]</scope>
    <source>
        <strain evidence="1">DG_54_3</strain>
    </source>
</reference>
<evidence type="ECO:0000313" key="1">
    <source>
        <dbReference type="EMBL" id="KPJ65552.1"/>
    </source>
</evidence>
<accession>A0A0S7XSX3</accession>
<name>A0A0S7XSX3_UNCSA</name>
<comment type="caution">
    <text evidence="1">The sequence shown here is derived from an EMBL/GenBank/DDBJ whole genome shotgun (WGS) entry which is preliminary data.</text>
</comment>
<protein>
    <recommendedName>
        <fullName evidence="3">Transposase</fullName>
    </recommendedName>
</protein>